<reference evidence="2" key="1">
    <citation type="submission" date="2017-03" db="EMBL/GenBank/DDBJ databases">
        <authorList>
            <person name="Herbold C."/>
        </authorList>
    </citation>
    <scope>NUCLEOTIDE SEQUENCE [LARGE SCALE GENOMIC DNA]</scope>
</reference>
<evidence type="ECO:0000313" key="1">
    <source>
        <dbReference type="EMBL" id="SMH71670.1"/>
    </source>
</evidence>
<proteinExistence type="predicted"/>
<keyword evidence="2" id="KW-1185">Reference proteome</keyword>
<dbReference type="AlphaFoldDB" id="A0A2H1FFX8"/>
<sequence>MTKIGTSYQEYRALYDAYKHGYRLFFGRDDNTHDDAYAYIDSEGKQKAVTVNKEGLDQIFSSIKQCRNIIRMILQSHNERVKHEKSGEKMGVVNIPRLKKPNDPQVTDDLCFTYPTRGDKLLREIKEGEEVYNMFKESLEMKHNGKIVAIDMDEKNIVAMDYDIKNVMATIKEKGYSGRLRIRRIGKNDATGTGIY</sequence>
<accession>A0A2H1FFX8</accession>
<name>A0A2H1FFX8_9ARCH</name>
<dbReference type="EMBL" id="LT841358">
    <property type="protein sequence ID" value="SMH71670.1"/>
    <property type="molecule type" value="Genomic_DNA"/>
</dbReference>
<evidence type="ECO:0000313" key="2">
    <source>
        <dbReference type="Proteomes" id="UP000230607"/>
    </source>
</evidence>
<gene>
    <name evidence="1" type="ORF">NCS_11482</name>
</gene>
<organism evidence="1 2">
    <name type="scientific">Candidatus Nitrosotalea okcheonensis</name>
    <dbReference type="NCBI Taxonomy" id="1903276"/>
    <lineage>
        <taxon>Archaea</taxon>
        <taxon>Nitrososphaerota</taxon>
        <taxon>Nitrososphaeria</taxon>
        <taxon>Nitrosotaleales</taxon>
        <taxon>Nitrosotaleaceae</taxon>
        <taxon>Nitrosotalea</taxon>
    </lineage>
</organism>
<protein>
    <submittedName>
        <fullName evidence="1">Uncharacterized protein</fullName>
    </submittedName>
</protein>
<dbReference type="RefSeq" id="WP_157927599.1">
    <property type="nucleotide sequence ID" value="NZ_LT841358.1"/>
</dbReference>
<dbReference type="Proteomes" id="UP000230607">
    <property type="component" value="Chromosome 1"/>
</dbReference>